<feature type="transmembrane region" description="Helical" evidence="10">
    <location>
        <begin position="597"/>
        <end position="617"/>
    </location>
</feature>
<sequence>MRQSSFGTSFQIVRAVCTSLTMYFLVDTCTSAVKEPKMILTTRSKIVSLIVIVCLTGFFLYASYIAEFGRERTQTRNIYSRIAPKVVNRNVSPTESKASVGTTNTKTSEVISRKVVPTQATATEKPTNNSSPKVFIYLTQTEQCLPSNLASSSEIGDPETCHCDVIVLSFRTKCQVQKSPHITYLFDPNTGWGTGRNVLYFAAMKRSPKYHYYIFMDEDVVLRFNSFASHEMTRLPPYRVVEQWLLDYEPVVGVLDYGVHHGASWTNDRRRNICNMTDSPLVIPTIWFDGVFNAFHFKAIEHLFPYRVQYEKISWWSLHRYIWSAVELIFRGQALMFVAVTAGNPTHRSYPKSLVDISTYWRDYIDTIRKEAPLVYRVQPLFEDFRQNLENYVITSSTYCMTVIRHQPIKPYSHFDSQTEFHIMLRAQVISPYQSESEADNLGALVEVWFIKVLAYANVFKIVYLKLLLTINDFALSTLIEQNRKTFFFKYDFNMSGAAASFFTTIATAFKIAVQSNEVPIKTIVATLLLYGVKEFLNDIIFSCPEEHSQVYGSLFIFGPSIFLFCLSLLASPPFWQAVTGCCLLRCRGKKLLLMKAKNSVFVACLPPLIWLMYAFVEEDYYVCAKLGPLDAALAMANTTAQREAVNKEFTQAKTTSQLIAWGLVLGIVILSTIFVTIYRLCLPIDPKLLGKYAYEEYEADKAVALFNEKVKPLAEQQAQDLIDGLFETYKDKDPEEQLAIVEEQLKKLFPRHAGVLTGSVRSYPSGSRQVSPAIASKKTEAGNTMELRPMMS</sequence>
<evidence type="ECO:0000313" key="11">
    <source>
        <dbReference type="EMBL" id="CAH3146838.1"/>
    </source>
</evidence>
<feature type="region of interest" description="Disordered" evidence="9">
    <location>
        <begin position="768"/>
        <end position="793"/>
    </location>
</feature>
<evidence type="ECO:0000256" key="6">
    <source>
        <dbReference type="ARBA" id="ARBA00023065"/>
    </source>
</evidence>
<dbReference type="Proteomes" id="UP001159428">
    <property type="component" value="Unassembled WGS sequence"/>
</dbReference>
<dbReference type="GO" id="GO:1904669">
    <property type="term" value="P:ATP export"/>
    <property type="evidence" value="ECO:0007669"/>
    <property type="project" value="UniProtKB-ARBA"/>
</dbReference>
<evidence type="ECO:0000256" key="10">
    <source>
        <dbReference type="SAM" id="Phobius"/>
    </source>
</evidence>
<dbReference type="AlphaFoldDB" id="A0AAU9XFR0"/>
<evidence type="ECO:0000256" key="8">
    <source>
        <dbReference type="ARBA" id="ARBA00023303"/>
    </source>
</evidence>
<keyword evidence="4 10" id="KW-0812">Transmembrane</keyword>
<keyword evidence="8" id="KW-0407">Ion channel</keyword>
<protein>
    <submittedName>
        <fullName evidence="11">Uncharacterized protein</fullName>
    </submittedName>
</protein>
<feature type="transmembrane region" description="Helical" evidence="10">
    <location>
        <begin position="551"/>
        <end position="576"/>
    </location>
</feature>
<comment type="caution">
    <text evidence="11">The sequence shown here is derived from an EMBL/GenBank/DDBJ whole genome shotgun (WGS) entry which is preliminary data.</text>
</comment>
<evidence type="ECO:0000313" key="12">
    <source>
        <dbReference type="Proteomes" id="UP001159428"/>
    </source>
</evidence>
<evidence type="ECO:0000256" key="3">
    <source>
        <dbReference type="ARBA" id="ARBA00022448"/>
    </source>
</evidence>
<evidence type="ECO:0000256" key="7">
    <source>
        <dbReference type="ARBA" id="ARBA00023136"/>
    </source>
</evidence>
<gene>
    <name evidence="11" type="ORF">PMEA_00023097</name>
</gene>
<evidence type="ECO:0000256" key="1">
    <source>
        <dbReference type="ARBA" id="ARBA00004141"/>
    </source>
</evidence>
<proteinExistence type="inferred from homology"/>
<evidence type="ECO:0000256" key="5">
    <source>
        <dbReference type="ARBA" id="ARBA00022989"/>
    </source>
</evidence>
<dbReference type="PANTHER" id="PTHR32261:SF1">
    <property type="entry name" value="CALCIUM HOMEOSTASIS MODULATOR PROTEIN"/>
    <property type="match status" value="1"/>
</dbReference>
<dbReference type="Pfam" id="PF14798">
    <property type="entry name" value="Ca_hom_mod"/>
    <property type="match status" value="1"/>
</dbReference>
<dbReference type="GO" id="GO:0005886">
    <property type="term" value="C:plasma membrane"/>
    <property type="evidence" value="ECO:0007669"/>
    <property type="project" value="TreeGrafter"/>
</dbReference>
<dbReference type="GO" id="GO:0005261">
    <property type="term" value="F:monoatomic cation channel activity"/>
    <property type="evidence" value="ECO:0007669"/>
    <property type="project" value="TreeGrafter"/>
</dbReference>
<feature type="transmembrane region" description="Helical" evidence="10">
    <location>
        <begin position="46"/>
        <end position="66"/>
    </location>
</feature>
<name>A0AAU9XFR0_9CNID</name>
<reference evidence="11 12" key="1">
    <citation type="submission" date="2022-05" db="EMBL/GenBank/DDBJ databases">
        <authorList>
            <consortium name="Genoscope - CEA"/>
            <person name="William W."/>
        </authorList>
    </citation>
    <scope>NUCLEOTIDE SEQUENCE [LARGE SCALE GENOMIC DNA]</scope>
</reference>
<comment type="subcellular location">
    <subcellularLocation>
        <location evidence="1">Membrane</location>
        <topology evidence="1">Multi-pass membrane protein</topology>
    </subcellularLocation>
</comment>
<accession>A0AAU9XFR0</accession>
<keyword evidence="3" id="KW-0813">Transport</keyword>
<feature type="transmembrane region" description="Helical" evidence="10">
    <location>
        <begin position="659"/>
        <end position="682"/>
    </location>
</feature>
<evidence type="ECO:0000256" key="9">
    <source>
        <dbReference type="SAM" id="MobiDB-lite"/>
    </source>
</evidence>
<organism evidence="11 12">
    <name type="scientific">Pocillopora meandrina</name>
    <dbReference type="NCBI Taxonomy" id="46732"/>
    <lineage>
        <taxon>Eukaryota</taxon>
        <taxon>Metazoa</taxon>
        <taxon>Cnidaria</taxon>
        <taxon>Anthozoa</taxon>
        <taxon>Hexacorallia</taxon>
        <taxon>Scleractinia</taxon>
        <taxon>Astrocoeniina</taxon>
        <taxon>Pocilloporidae</taxon>
        <taxon>Pocillopora</taxon>
    </lineage>
</organism>
<comment type="similarity">
    <text evidence="2">Belongs to the CALHM family.</text>
</comment>
<evidence type="ECO:0000256" key="4">
    <source>
        <dbReference type="ARBA" id="ARBA00022692"/>
    </source>
</evidence>
<keyword evidence="7 10" id="KW-0472">Membrane</keyword>
<dbReference type="EMBL" id="CALNXJ010000042">
    <property type="protein sequence ID" value="CAH3146838.1"/>
    <property type="molecule type" value="Genomic_DNA"/>
</dbReference>
<dbReference type="InterPro" id="IPR029569">
    <property type="entry name" value="CALHM"/>
</dbReference>
<keyword evidence="6" id="KW-0406">Ion transport</keyword>
<evidence type="ECO:0000256" key="2">
    <source>
        <dbReference type="ARBA" id="ARBA00008497"/>
    </source>
</evidence>
<dbReference type="PANTHER" id="PTHR32261">
    <property type="entry name" value="CALCIUM HOMEOSTASIS MODULATOR PROTEIN"/>
    <property type="match status" value="1"/>
</dbReference>
<keyword evidence="12" id="KW-1185">Reference proteome</keyword>
<keyword evidence="5 10" id="KW-1133">Transmembrane helix</keyword>